<dbReference type="InterPro" id="IPR002893">
    <property type="entry name" value="Znf_MYND"/>
</dbReference>
<dbReference type="Pfam" id="PF04194">
    <property type="entry name" value="PDCD2_C"/>
    <property type="match status" value="1"/>
</dbReference>
<name>A0A0G4J1R1_PLABS</name>
<evidence type="ECO:0000259" key="5">
    <source>
        <dbReference type="PROSITE" id="PS50865"/>
    </source>
</evidence>
<proteinExistence type="predicted"/>
<dbReference type="PROSITE" id="PS01360">
    <property type="entry name" value="ZF_MYND_1"/>
    <property type="match status" value="1"/>
</dbReference>
<keyword evidence="2 4" id="KW-0863">Zinc-finger</keyword>
<evidence type="ECO:0000256" key="2">
    <source>
        <dbReference type="ARBA" id="ARBA00022771"/>
    </source>
</evidence>
<dbReference type="PANTHER" id="PTHR12298:SF4">
    <property type="entry name" value="PROGRAMMED CELL DEATH PROTEIN 2"/>
    <property type="match status" value="1"/>
</dbReference>
<dbReference type="OMA" id="HQVIRYS"/>
<keyword evidence="3" id="KW-0862">Zinc</keyword>
<dbReference type="OrthoDB" id="443682at2759"/>
<evidence type="ECO:0000313" key="7">
    <source>
        <dbReference type="Proteomes" id="UP000039324"/>
    </source>
</evidence>
<dbReference type="Proteomes" id="UP000039324">
    <property type="component" value="Unassembled WGS sequence"/>
</dbReference>
<keyword evidence="7" id="KW-1185">Reference proteome</keyword>
<dbReference type="Gene3D" id="6.10.140.2220">
    <property type="match status" value="1"/>
</dbReference>
<reference evidence="6 7" key="1">
    <citation type="submission" date="2015-02" db="EMBL/GenBank/DDBJ databases">
        <authorList>
            <person name="Chooi Y.-H."/>
        </authorList>
    </citation>
    <scope>NUCLEOTIDE SEQUENCE [LARGE SCALE GENOMIC DNA]</scope>
    <source>
        <strain evidence="6">E3</strain>
    </source>
</reference>
<keyword evidence="1" id="KW-0479">Metal-binding</keyword>
<dbReference type="PANTHER" id="PTHR12298">
    <property type="entry name" value="PCDC2 PROGRAMMED CELL DEATH PROTEIN 2 -RELATED"/>
    <property type="match status" value="1"/>
</dbReference>
<dbReference type="STRING" id="37360.A0A0G4J1R1"/>
<evidence type="ECO:0000256" key="4">
    <source>
        <dbReference type="PROSITE-ProRule" id="PRU00134"/>
    </source>
</evidence>
<evidence type="ECO:0000256" key="1">
    <source>
        <dbReference type="ARBA" id="ARBA00022723"/>
    </source>
</evidence>
<accession>A0A0G4J1R1</accession>
<dbReference type="AlphaFoldDB" id="A0A0G4J1R1"/>
<dbReference type="SUPFAM" id="SSF144232">
    <property type="entry name" value="HIT/MYND zinc finger-like"/>
    <property type="match status" value="1"/>
</dbReference>
<sequence>MSDDESDVGSERLEGHDVDPVVIGFAQQPKSQSDLYRHRFPSKVGGKPAWLNPCHLPNPAQLQCGQCNRPLKFLAQIYAPLDSSKNTFHRSLFIFCCTDPSCSESTQSVRVFRSQLPRFNPFYSSDPVYLDDDEPYKGVSLCAVCGCLAPQRCGKCHQRPYCSREHQVDDWRNGHNVTCGNATVSPASVPPSTFPELEIANEDEDESDPAQFSQREQELLDQYEAEVKKYNDADRAEHDEFSIKNAASVDDDFVGFQNRIRRAPSQCFRYHRGHAPLWVHSVGKLPDQQQSAMVCRDCQGPVVFELQVMPQLLNVLGDDSLDWGTIAIWTCESSCGSGLDGYVEEHVWRQPPAAPM</sequence>
<dbReference type="Pfam" id="PF01753">
    <property type="entry name" value="zf-MYND"/>
    <property type="match status" value="1"/>
</dbReference>
<protein>
    <recommendedName>
        <fullName evidence="5">MYND-type domain-containing protein</fullName>
    </recommendedName>
</protein>
<gene>
    <name evidence="6" type="ORF">PBRA_001874</name>
</gene>
<dbReference type="PROSITE" id="PS50865">
    <property type="entry name" value="ZF_MYND_2"/>
    <property type="match status" value="1"/>
</dbReference>
<dbReference type="GO" id="GO:0008270">
    <property type="term" value="F:zinc ion binding"/>
    <property type="evidence" value="ECO:0007669"/>
    <property type="project" value="UniProtKB-KW"/>
</dbReference>
<dbReference type="InterPro" id="IPR007320">
    <property type="entry name" value="PDCD2_C"/>
</dbReference>
<dbReference type="GO" id="GO:0005737">
    <property type="term" value="C:cytoplasm"/>
    <property type="evidence" value="ECO:0007669"/>
    <property type="project" value="InterPro"/>
</dbReference>
<organism evidence="6 7">
    <name type="scientific">Plasmodiophora brassicae</name>
    <name type="common">Clubroot disease agent</name>
    <dbReference type="NCBI Taxonomy" id="37360"/>
    <lineage>
        <taxon>Eukaryota</taxon>
        <taxon>Sar</taxon>
        <taxon>Rhizaria</taxon>
        <taxon>Endomyxa</taxon>
        <taxon>Phytomyxea</taxon>
        <taxon>Plasmodiophorida</taxon>
        <taxon>Plasmodiophoridae</taxon>
        <taxon>Plasmodiophora</taxon>
    </lineage>
</organism>
<feature type="domain" description="MYND-type" evidence="5">
    <location>
        <begin position="142"/>
        <end position="179"/>
    </location>
</feature>
<dbReference type="EMBL" id="CDSF01000112">
    <property type="protein sequence ID" value="CEP01269.1"/>
    <property type="molecule type" value="Genomic_DNA"/>
</dbReference>
<evidence type="ECO:0000256" key="3">
    <source>
        <dbReference type="ARBA" id="ARBA00022833"/>
    </source>
</evidence>
<evidence type="ECO:0000313" key="6">
    <source>
        <dbReference type="EMBL" id="CEP01269.1"/>
    </source>
</evidence>